<feature type="transmembrane region" description="Helical" evidence="1">
    <location>
        <begin position="27"/>
        <end position="45"/>
    </location>
</feature>
<dbReference type="Proteomes" id="UP001324115">
    <property type="component" value="Unassembled WGS sequence"/>
</dbReference>
<evidence type="ECO:0000313" key="3">
    <source>
        <dbReference type="Proteomes" id="UP001324115"/>
    </source>
</evidence>
<evidence type="ECO:0000313" key="2">
    <source>
        <dbReference type="EMBL" id="KAK4566312.1"/>
    </source>
</evidence>
<keyword evidence="1" id="KW-1133">Transmembrane helix</keyword>
<dbReference type="AlphaFoldDB" id="A0AAN7E960"/>
<protein>
    <submittedName>
        <fullName evidence="2">Uncharacterized protein</fullName>
    </submittedName>
</protein>
<gene>
    <name evidence="2" type="ORF">RGQ29_002529</name>
</gene>
<name>A0AAN7E960_QUERU</name>
<accession>A0AAN7E960</accession>
<proteinExistence type="predicted"/>
<keyword evidence="1" id="KW-0472">Membrane</keyword>
<reference evidence="2 3" key="1">
    <citation type="journal article" date="2023" name="G3 (Bethesda)">
        <title>A haplotype-resolved chromosome-scale genome for Quercus rubra L. provides insights into the genetics of adaptive traits for red oak species.</title>
        <authorList>
            <person name="Kapoor B."/>
            <person name="Jenkins J."/>
            <person name="Schmutz J."/>
            <person name="Zhebentyayeva T."/>
            <person name="Kuelheim C."/>
            <person name="Coggeshall M."/>
            <person name="Heim C."/>
            <person name="Lasky J.R."/>
            <person name="Leites L."/>
            <person name="Islam-Faridi N."/>
            <person name="Romero-Severson J."/>
            <person name="DeLeo V.L."/>
            <person name="Lucas S.M."/>
            <person name="Lazic D."/>
            <person name="Gailing O."/>
            <person name="Carlson J."/>
            <person name="Staton M."/>
        </authorList>
    </citation>
    <scope>NUCLEOTIDE SEQUENCE [LARGE SCALE GENOMIC DNA]</scope>
    <source>
        <strain evidence="2">Pseudo-F2</strain>
    </source>
</reference>
<keyword evidence="1" id="KW-0812">Transmembrane</keyword>
<keyword evidence="3" id="KW-1185">Reference proteome</keyword>
<organism evidence="2 3">
    <name type="scientific">Quercus rubra</name>
    <name type="common">Northern red oak</name>
    <name type="synonym">Quercus borealis</name>
    <dbReference type="NCBI Taxonomy" id="3512"/>
    <lineage>
        <taxon>Eukaryota</taxon>
        <taxon>Viridiplantae</taxon>
        <taxon>Streptophyta</taxon>
        <taxon>Embryophyta</taxon>
        <taxon>Tracheophyta</taxon>
        <taxon>Spermatophyta</taxon>
        <taxon>Magnoliopsida</taxon>
        <taxon>eudicotyledons</taxon>
        <taxon>Gunneridae</taxon>
        <taxon>Pentapetalae</taxon>
        <taxon>rosids</taxon>
        <taxon>fabids</taxon>
        <taxon>Fagales</taxon>
        <taxon>Fagaceae</taxon>
        <taxon>Quercus</taxon>
    </lineage>
</organism>
<comment type="caution">
    <text evidence="2">The sequence shown here is derived from an EMBL/GenBank/DDBJ whole genome shotgun (WGS) entry which is preliminary data.</text>
</comment>
<sequence length="62" mass="7002">MRSEKLTVFYLNGKYEVHFQKGIVKSAGYSLFSAILVFNSLGWYLGKHQKVTSSAVTIECLL</sequence>
<evidence type="ECO:0000256" key="1">
    <source>
        <dbReference type="SAM" id="Phobius"/>
    </source>
</evidence>
<dbReference type="EMBL" id="JAXUIC010000010">
    <property type="protein sequence ID" value="KAK4566312.1"/>
    <property type="molecule type" value="Genomic_DNA"/>
</dbReference>